<proteinExistence type="predicted"/>
<dbReference type="EMBL" id="JAOPHQ010000008">
    <property type="protein sequence ID" value="KAK0156437.1"/>
    <property type="molecule type" value="Genomic_DNA"/>
</dbReference>
<reference evidence="1" key="1">
    <citation type="journal article" date="2023" name="Front. Mar. Sci.">
        <title>A new Merluccius polli reference genome to investigate the effects of global change in West African waters.</title>
        <authorList>
            <person name="Mateo J.L."/>
            <person name="Blanco-Fernandez C."/>
            <person name="Garcia-Vazquez E."/>
            <person name="Machado-Schiaffino G."/>
        </authorList>
    </citation>
    <scope>NUCLEOTIDE SEQUENCE</scope>
    <source>
        <strain evidence="1">C29</strain>
        <tissue evidence="1">Fin</tissue>
    </source>
</reference>
<evidence type="ECO:0000313" key="2">
    <source>
        <dbReference type="Proteomes" id="UP001174136"/>
    </source>
</evidence>
<protein>
    <recommendedName>
        <fullName evidence="3">Ubiquitin-like protease family profile domain-containing protein</fullName>
    </recommendedName>
</protein>
<dbReference type="InterPro" id="IPR038765">
    <property type="entry name" value="Papain-like_cys_pep_sf"/>
</dbReference>
<dbReference type="AlphaFoldDB" id="A0AA47NE78"/>
<dbReference type="Proteomes" id="UP001174136">
    <property type="component" value="Unassembled WGS sequence"/>
</dbReference>
<keyword evidence="2" id="KW-1185">Reference proteome</keyword>
<name>A0AA47NE78_MERPO</name>
<comment type="caution">
    <text evidence="1">The sequence shown here is derived from an EMBL/GenBank/DDBJ whole genome shotgun (WGS) entry which is preliminary data.</text>
</comment>
<organism evidence="1 2">
    <name type="scientific">Merluccius polli</name>
    <name type="common">Benguela hake</name>
    <name type="synonym">Merluccius cadenati</name>
    <dbReference type="NCBI Taxonomy" id="89951"/>
    <lineage>
        <taxon>Eukaryota</taxon>
        <taxon>Metazoa</taxon>
        <taxon>Chordata</taxon>
        <taxon>Craniata</taxon>
        <taxon>Vertebrata</taxon>
        <taxon>Euteleostomi</taxon>
        <taxon>Actinopterygii</taxon>
        <taxon>Neopterygii</taxon>
        <taxon>Teleostei</taxon>
        <taxon>Neoteleostei</taxon>
        <taxon>Acanthomorphata</taxon>
        <taxon>Zeiogadaria</taxon>
        <taxon>Gadariae</taxon>
        <taxon>Gadiformes</taxon>
        <taxon>Gadoidei</taxon>
        <taxon>Merlucciidae</taxon>
        <taxon>Merluccius</taxon>
    </lineage>
</organism>
<sequence length="176" mass="20390">MAKSLSSIVTYKLLLFNFADVNELWAGKHLNVHVILIKIGPYKLFCWDIARIAPNQELESEVINAYLTLLVRRYNQKNVDQAAVIDSFEMTRIWTGKTSKLKMDPSRYKKIVGIFNEHHHWMLTVTVAFMWKRGCNVSRWTCSSHPHGLQRDSTSCGVFALKVSVTGYYYSHFFLP</sequence>
<evidence type="ECO:0000313" key="1">
    <source>
        <dbReference type="EMBL" id="KAK0156437.1"/>
    </source>
</evidence>
<gene>
    <name evidence="1" type="ORF">N1851_000273</name>
</gene>
<evidence type="ECO:0008006" key="3">
    <source>
        <dbReference type="Google" id="ProtNLM"/>
    </source>
</evidence>
<dbReference type="SUPFAM" id="SSF54001">
    <property type="entry name" value="Cysteine proteinases"/>
    <property type="match status" value="1"/>
</dbReference>
<accession>A0AA47NE78</accession>
<dbReference type="Gene3D" id="3.40.395.10">
    <property type="entry name" value="Adenoviral Proteinase, Chain A"/>
    <property type="match status" value="1"/>
</dbReference>